<evidence type="ECO:0000313" key="7">
    <source>
        <dbReference type="EMBL" id="KUJ17598.1"/>
    </source>
</evidence>
<name>A0A194XBR0_MOLSC</name>
<feature type="compositionally biased region" description="Basic and acidic residues" evidence="5">
    <location>
        <begin position="65"/>
        <end position="77"/>
    </location>
</feature>
<dbReference type="CDD" id="cd12148">
    <property type="entry name" value="fungal_TF_MHR"/>
    <property type="match status" value="1"/>
</dbReference>
<protein>
    <recommendedName>
        <fullName evidence="6">Zn(2)-C6 fungal-type domain-containing protein</fullName>
    </recommendedName>
</protein>
<reference evidence="7 8" key="1">
    <citation type="submission" date="2015-10" db="EMBL/GenBank/DDBJ databases">
        <title>Full genome of DAOMC 229536 Phialocephala scopiformis, a fungal endophyte of spruce producing the potent anti-insectan compound rugulosin.</title>
        <authorList>
            <consortium name="DOE Joint Genome Institute"/>
            <person name="Walker A.K."/>
            <person name="Frasz S.L."/>
            <person name="Seifert K.A."/>
            <person name="Miller J.D."/>
            <person name="Mondo S.J."/>
            <person name="Labutti K."/>
            <person name="Lipzen A."/>
            <person name="Dockter R."/>
            <person name="Kennedy M."/>
            <person name="Grigoriev I.V."/>
            <person name="Spatafora J.W."/>
        </authorList>
    </citation>
    <scope>NUCLEOTIDE SEQUENCE [LARGE SCALE GENOMIC DNA]</scope>
    <source>
        <strain evidence="7 8">CBS 120377</strain>
    </source>
</reference>
<evidence type="ECO:0000256" key="1">
    <source>
        <dbReference type="ARBA" id="ARBA00022723"/>
    </source>
</evidence>
<sequence length="648" mass="73205">MPRPRVRPADRQRAPKACITCNTSKKRCDANLPCSLCVKKGRAASCTYPDAVRQRRRSRSPRVIDTQHSRLRERESESVVETRESSLQCSQQPTMLLSSRGEQVYIGNVAAISFPQFLQKTLKRYIGPSSFTDLRKNKTMLEVQVQSGGTGQFEDALDHAEKQDLIQCFLRVSNGILHLFSDQDISRLLRLDNIQHPATESLNFHPQRDDMACLYLMIAIGAQCRGKSEAEIKLAGKYFTKAQQIAFVHMLQDPSLAMIRIFLMMAFFMLGACRRNTAFLYIGIASKAAIILGLHISYQHGRASVEERAVRRRTWMSLRVLDLLCRDGYEKEDVSNEIKDHRTLALRASYESSAIIETIVQSCANSSNLDIKSAETFLQMLREWSQALPESLRNSPKAQSDSNTHLVPDPRELTIGNIHVSCTYYFGVILVTRQFLISRVMSQLRGRRSPTALPVLTELPADEREKEIVFQFSKGCISSAMFMTQLCYEACVNNILLDNMCLLKAWLFSAGLVLGFCLLVEEEDCAKIQQALNHARETLQKLSRLSPQAQQYYDILTSFWSAIELYREQLLIHQKPSTNPYVEQIMTFDEIGSGWQGGDQSQVPALGQLRTPEASHGGDDIGAVFDGGYLGGQLEMPSNMTQRFVRNQ</sequence>
<evidence type="ECO:0000256" key="4">
    <source>
        <dbReference type="ARBA" id="ARBA00023242"/>
    </source>
</evidence>
<keyword evidence="2" id="KW-0805">Transcription regulation</keyword>
<dbReference type="Pfam" id="PF00172">
    <property type="entry name" value="Zn_clus"/>
    <property type="match status" value="1"/>
</dbReference>
<dbReference type="KEGG" id="psco:LY89DRAFT_707093"/>
<keyword evidence="4" id="KW-0539">Nucleus</keyword>
<dbReference type="CDD" id="cd00067">
    <property type="entry name" value="GAL4"/>
    <property type="match status" value="1"/>
</dbReference>
<dbReference type="GeneID" id="28827300"/>
<keyword evidence="3" id="KW-0804">Transcription</keyword>
<dbReference type="GO" id="GO:0005634">
    <property type="term" value="C:nucleus"/>
    <property type="evidence" value="ECO:0007669"/>
    <property type="project" value="TreeGrafter"/>
</dbReference>
<dbReference type="OrthoDB" id="47007at2759"/>
<dbReference type="Gene3D" id="4.10.240.10">
    <property type="entry name" value="Zn(2)-C6 fungal-type DNA-binding domain"/>
    <property type="match status" value="1"/>
</dbReference>
<accession>A0A194XBR0</accession>
<feature type="domain" description="Zn(2)-C6 fungal-type" evidence="6">
    <location>
        <begin position="17"/>
        <end position="48"/>
    </location>
</feature>
<dbReference type="GO" id="GO:0008270">
    <property type="term" value="F:zinc ion binding"/>
    <property type="evidence" value="ECO:0007669"/>
    <property type="project" value="InterPro"/>
</dbReference>
<dbReference type="PANTHER" id="PTHR47424:SF9">
    <property type="entry name" value="TAH-2"/>
    <property type="match status" value="1"/>
</dbReference>
<evidence type="ECO:0000256" key="2">
    <source>
        <dbReference type="ARBA" id="ARBA00023015"/>
    </source>
</evidence>
<dbReference type="PANTHER" id="PTHR47424">
    <property type="entry name" value="REGULATORY PROTEIN GAL4"/>
    <property type="match status" value="1"/>
</dbReference>
<dbReference type="InParanoid" id="A0A194XBR0"/>
<dbReference type="GO" id="GO:0000981">
    <property type="term" value="F:DNA-binding transcription factor activity, RNA polymerase II-specific"/>
    <property type="evidence" value="ECO:0007669"/>
    <property type="project" value="InterPro"/>
</dbReference>
<dbReference type="GO" id="GO:0000435">
    <property type="term" value="P:positive regulation of transcription from RNA polymerase II promoter by galactose"/>
    <property type="evidence" value="ECO:0007669"/>
    <property type="project" value="TreeGrafter"/>
</dbReference>
<evidence type="ECO:0000313" key="8">
    <source>
        <dbReference type="Proteomes" id="UP000070700"/>
    </source>
</evidence>
<evidence type="ECO:0000256" key="5">
    <source>
        <dbReference type="SAM" id="MobiDB-lite"/>
    </source>
</evidence>
<dbReference type="AlphaFoldDB" id="A0A194XBR0"/>
<feature type="region of interest" description="Disordered" evidence="5">
    <location>
        <begin position="55"/>
        <end position="77"/>
    </location>
</feature>
<gene>
    <name evidence="7" type="ORF">LY89DRAFT_707093</name>
</gene>
<proteinExistence type="predicted"/>
<dbReference type="Proteomes" id="UP000070700">
    <property type="component" value="Unassembled WGS sequence"/>
</dbReference>
<organism evidence="7 8">
    <name type="scientific">Mollisia scopiformis</name>
    <name type="common">Conifer needle endophyte fungus</name>
    <name type="synonym">Phialocephala scopiformis</name>
    <dbReference type="NCBI Taxonomy" id="149040"/>
    <lineage>
        <taxon>Eukaryota</taxon>
        <taxon>Fungi</taxon>
        <taxon>Dikarya</taxon>
        <taxon>Ascomycota</taxon>
        <taxon>Pezizomycotina</taxon>
        <taxon>Leotiomycetes</taxon>
        <taxon>Helotiales</taxon>
        <taxon>Mollisiaceae</taxon>
        <taxon>Mollisia</taxon>
    </lineage>
</organism>
<dbReference type="EMBL" id="KQ947414">
    <property type="protein sequence ID" value="KUJ17598.1"/>
    <property type="molecule type" value="Genomic_DNA"/>
</dbReference>
<dbReference type="InterPro" id="IPR036864">
    <property type="entry name" value="Zn2-C6_fun-type_DNA-bd_sf"/>
</dbReference>
<dbReference type="Pfam" id="PF04082">
    <property type="entry name" value="Fungal_trans"/>
    <property type="match status" value="1"/>
</dbReference>
<dbReference type="GO" id="GO:0000978">
    <property type="term" value="F:RNA polymerase II cis-regulatory region sequence-specific DNA binding"/>
    <property type="evidence" value="ECO:0007669"/>
    <property type="project" value="TreeGrafter"/>
</dbReference>
<dbReference type="GO" id="GO:0006351">
    <property type="term" value="P:DNA-templated transcription"/>
    <property type="evidence" value="ECO:0007669"/>
    <property type="project" value="InterPro"/>
</dbReference>
<dbReference type="SUPFAM" id="SSF57701">
    <property type="entry name" value="Zn2/Cys6 DNA-binding domain"/>
    <property type="match status" value="1"/>
</dbReference>
<evidence type="ECO:0000256" key="3">
    <source>
        <dbReference type="ARBA" id="ARBA00023163"/>
    </source>
</evidence>
<dbReference type="InterPro" id="IPR051127">
    <property type="entry name" value="Fungal_SecMet_Regulators"/>
</dbReference>
<dbReference type="PROSITE" id="PS50048">
    <property type="entry name" value="ZN2_CY6_FUNGAL_2"/>
    <property type="match status" value="1"/>
</dbReference>
<dbReference type="RefSeq" id="XP_018071953.1">
    <property type="nucleotide sequence ID" value="XM_018217574.1"/>
</dbReference>
<evidence type="ECO:0000259" key="6">
    <source>
        <dbReference type="PROSITE" id="PS50048"/>
    </source>
</evidence>
<dbReference type="SMART" id="SM00066">
    <property type="entry name" value="GAL4"/>
    <property type="match status" value="1"/>
</dbReference>
<keyword evidence="8" id="KW-1185">Reference proteome</keyword>
<dbReference type="InterPro" id="IPR007219">
    <property type="entry name" value="XnlR_reg_dom"/>
</dbReference>
<keyword evidence="1" id="KW-0479">Metal-binding</keyword>
<dbReference type="InterPro" id="IPR001138">
    <property type="entry name" value="Zn2Cys6_DnaBD"/>
</dbReference>